<dbReference type="ExpressionAtlas" id="A0A2K3K641">
    <property type="expression patterns" value="baseline"/>
</dbReference>
<dbReference type="GO" id="GO:0005739">
    <property type="term" value="C:mitochondrion"/>
    <property type="evidence" value="ECO:0007669"/>
    <property type="project" value="TreeGrafter"/>
</dbReference>
<dbReference type="STRING" id="57577.A0A2K3K641"/>
<dbReference type="InterPro" id="IPR015590">
    <property type="entry name" value="Aldehyde_DH_dom"/>
</dbReference>
<dbReference type="EMBL" id="ASHM01086039">
    <property type="protein sequence ID" value="PNX61754.1"/>
    <property type="molecule type" value="Genomic_DNA"/>
</dbReference>
<organism evidence="3 4">
    <name type="scientific">Trifolium pratense</name>
    <name type="common">Red clover</name>
    <dbReference type="NCBI Taxonomy" id="57577"/>
    <lineage>
        <taxon>Eukaryota</taxon>
        <taxon>Viridiplantae</taxon>
        <taxon>Streptophyta</taxon>
        <taxon>Embryophyta</taxon>
        <taxon>Tracheophyta</taxon>
        <taxon>Spermatophyta</taxon>
        <taxon>Magnoliopsida</taxon>
        <taxon>eudicotyledons</taxon>
        <taxon>Gunneridae</taxon>
        <taxon>Pentapetalae</taxon>
        <taxon>rosids</taxon>
        <taxon>fabids</taxon>
        <taxon>Fabales</taxon>
        <taxon>Fabaceae</taxon>
        <taxon>Papilionoideae</taxon>
        <taxon>50 kb inversion clade</taxon>
        <taxon>NPAAA clade</taxon>
        <taxon>Hologalegina</taxon>
        <taxon>IRL clade</taxon>
        <taxon>Trifolieae</taxon>
        <taxon>Trifolium</taxon>
    </lineage>
</organism>
<evidence type="ECO:0000256" key="1">
    <source>
        <dbReference type="ARBA" id="ARBA00009986"/>
    </source>
</evidence>
<comment type="caution">
    <text evidence="3">The sequence shown here is derived from an EMBL/GenBank/DDBJ whole genome shotgun (WGS) entry which is preliminary data.</text>
</comment>
<dbReference type="GO" id="GO:0006574">
    <property type="term" value="P:L-valine catabolic process"/>
    <property type="evidence" value="ECO:0007669"/>
    <property type="project" value="TreeGrafter"/>
</dbReference>
<dbReference type="AlphaFoldDB" id="A0A2K3K641"/>
<dbReference type="SUPFAM" id="SSF53720">
    <property type="entry name" value="ALDH-like"/>
    <property type="match status" value="1"/>
</dbReference>
<accession>A0A2K3K641</accession>
<dbReference type="PANTHER" id="PTHR43866:SF3">
    <property type="entry name" value="METHYLMALONATE-SEMIALDEHYDE DEHYDROGENASE [ACYLATING], MITOCHONDRIAL"/>
    <property type="match status" value="1"/>
</dbReference>
<feature type="non-terminal residue" evidence="3">
    <location>
        <position position="110"/>
    </location>
</feature>
<dbReference type="InterPro" id="IPR016161">
    <property type="entry name" value="Ald_DH/histidinol_DH"/>
</dbReference>
<proteinExistence type="inferred from homology"/>
<dbReference type="InterPro" id="IPR010061">
    <property type="entry name" value="MeMal-semiAld_DH"/>
</dbReference>
<dbReference type="GO" id="GO:0004491">
    <property type="term" value="F:methylmalonate-semialdehyde dehydrogenase (acylating, NAD) activity"/>
    <property type="evidence" value="ECO:0007669"/>
    <property type="project" value="InterPro"/>
</dbReference>
<sequence length="110" mass="12045">MSQLSIQRANKLKILMPQISALGSYHFSTAAQSSSIKPNAPRVPNLIGGRFLESKSSSFIDVINPATQEVVSQVPLTTDEEFKAAVSAAKKAFPSWRNTPVTTRQRVMLK</sequence>
<dbReference type="Pfam" id="PF00171">
    <property type="entry name" value="Aldedh"/>
    <property type="match status" value="1"/>
</dbReference>
<evidence type="ECO:0000259" key="2">
    <source>
        <dbReference type="Pfam" id="PF00171"/>
    </source>
</evidence>
<dbReference type="Gene3D" id="3.40.605.10">
    <property type="entry name" value="Aldehyde Dehydrogenase, Chain A, domain 1"/>
    <property type="match status" value="1"/>
</dbReference>
<dbReference type="Proteomes" id="UP000236291">
    <property type="component" value="Unassembled WGS sequence"/>
</dbReference>
<feature type="domain" description="Aldehyde dehydrogenase" evidence="2">
    <location>
        <begin position="52"/>
        <end position="110"/>
    </location>
</feature>
<comment type="similarity">
    <text evidence="1">Belongs to the aldehyde dehydrogenase family.</text>
</comment>
<dbReference type="InterPro" id="IPR016162">
    <property type="entry name" value="Ald_DH_N"/>
</dbReference>
<evidence type="ECO:0000313" key="4">
    <source>
        <dbReference type="Proteomes" id="UP000236291"/>
    </source>
</evidence>
<dbReference type="PANTHER" id="PTHR43866">
    <property type="entry name" value="MALONATE-SEMIALDEHYDE DEHYDROGENASE"/>
    <property type="match status" value="1"/>
</dbReference>
<reference evidence="3 4" key="1">
    <citation type="journal article" date="2014" name="Am. J. Bot.">
        <title>Genome assembly and annotation for red clover (Trifolium pratense; Fabaceae).</title>
        <authorList>
            <person name="Istvanek J."/>
            <person name="Jaros M."/>
            <person name="Krenek A."/>
            <person name="Repkova J."/>
        </authorList>
    </citation>
    <scope>NUCLEOTIDE SEQUENCE [LARGE SCALE GENOMIC DNA]</scope>
    <source>
        <strain evidence="4">cv. Tatra</strain>
        <tissue evidence="3">Young leaves</tissue>
    </source>
</reference>
<reference evidence="3 4" key="2">
    <citation type="journal article" date="2017" name="Front. Plant Sci.">
        <title>Gene Classification and Mining of Molecular Markers Useful in Red Clover (Trifolium pratense) Breeding.</title>
        <authorList>
            <person name="Istvanek J."/>
            <person name="Dluhosova J."/>
            <person name="Dluhos P."/>
            <person name="Patkova L."/>
            <person name="Nedelnik J."/>
            <person name="Repkova J."/>
        </authorList>
    </citation>
    <scope>NUCLEOTIDE SEQUENCE [LARGE SCALE GENOMIC DNA]</scope>
    <source>
        <strain evidence="4">cv. Tatra</strain>
        <tissue evidence="3">Young leaves</tissue>
    </source>
</reference>
<dbReference type="GO" id="GO:0006210">
    <property type="term" value="P:thymine catabolic process"/>
    <property type="evidence" value="ECO:0007669"/>
    <property type="project" value="TreeGrafter"/>
</dbReference>
<gene>
    <name evidence="3" type="ORF">L195_g052619</name>
</gene>
<name>A0A2K3K641_TRIPR</name>
<evidence type="ECO:0000313" key="3">
    <source>
        <dbReference type="EMBL" id="PNX61754.1"/>
    </source>
</evidence>
<protein>
    <submittedName>
        <fullName evidence="3">Methylmalonate-semialdehyde dehydrogenase</fullName>
    </submittedName>
</protein>